<dbReference type="EMBL" id="CAKXAJ010005686">
    <property type="protein sequence ID" value="CAH2209190.1"/>
    <property type="molecule type" value="Genomic_DNA"/>
</dbReference>
<proteinExistence type="predicted"/>
<dbReference type="Proteomes" id="UP000838756">
    <property type="component" value="Unassembled WGS sequence"/>
</dbReference>
<reference evidence="1" key="1">
    <citation type="submission" date="2022-03" db="EMBL/GenBank/DDBJ databases">
        <authorList>
            <person name="Lindestad O."/>
        </authorList>
    </citation>
    <scope>NUCLEOTIDE SEQUENCE</scope>
</reference>
<comment type="caution">
    <text evidence="1">The sequence shown here is derived from an EMBL/GenBank/DDBJ whole genome shotgun (WGS) entry which is preliminary data.</text>
</comment>
<protein>
    <submittedName>
        <fullName evidence="1">Jg18753 protein</fullName>
    </submittedName>
</protein>
<dbReference type="AlphaFoldDB" id="A0A8S4QGQ5"/>
<organism evidence="1 2">
    <name type="scientific">Pararge aegeria aegeria</name>
    <dbReference type="NCBI Taxonomy" id="348720"/>
    <lineage>
        <taxon>Eukaryota</taxon>
        <taxon>Metazoa</taxon>
        <taxon>Ecdysozoa</taxon>
        <taxon>Arthropoda</taxon>
        <taxon>Hexapoda</taxon>
        <taxon>Insecta</taxon>
        <taxon>Pterygota</taxon>
        <taxon>Neoptera</taxon>
        <taxon>Endopterygota</taxon>
        <taxon>Lepidoptera</taxon>
        <taxon>Glossata</taxon>
        <taxon>Ditrysia</taxon>
        <taxon>Papilionoidea</taxon>
        <taxon>Nymphalidae</taxon>
        <taxon>Satyrinae</taxon>
        <taxon>Satyrini</taxon>
        <taxon>Parargina</taxon>
        <taxon>Pararge</taxon>
    </lineage>
</organism>
<evidence type="ECO:0000313" key="2">
    <source>
        <dbReference type="Proteomes" id="UP000838756"/>
    </source>
</evidence>
<evidence type="ECO:0000313" key="1">
    <source>
        <dbReference type="EMBL" id="CAH2209190.1"/>
    </source>
</evidence>
<accession>A0A8S4QGQ5</accession>
<feature type="non-terminal residue" evidence="1">
    <location>
        <position position="20"/>
    </location>
</feature>
<name>A0A8S4QGQ5_9NEOP</name>
<gene>
    <name evidence="1" type="primary">jg18753</name>
    <name evidence="1" type="ORF">PAEG_LOCUS1590</name>
</gene>
<keyword evidence="2" id="KW-1185">Reference proteome</keyword>
<sequence length="20" mass="2407">MNVIQELAWENITYFYEADG</sequence>